<sequence>MNSIQTVQTFLDHVFSGRMPEALALVADDATFIPSRPQPSSKVPLYGTYRGPEGAAQVFKTFAAVLKPEQFEVEAAFGEGEHAALHGKLKHYSVATGKPFVSDWALVCRVSQGKIALYHFFEDTAALEAALSA</sequence>
<dbReference type="Proteomes" id="UP000587991">
    <property type="component" value="Unassembled WGS sequence"/>
</dbReference>
<evidence type="ECO:0000259" key="1">
    <source>
        <dbReference type="Pfam" id="PF12680"/>
    </source>
</evidence>
<dbReference type="AlphaFoldDB" id="A0A847S1A3"/>
<evidence type="ECO:0000313" key="2">
    <source>
        <dbReference type="EMBL" id="NLR75631.1"/>
    </source>
</evidence>
<proteinExistence type="predicted"/>
<dbReference type="EMBL" id="JABAIM010000002">
    <property type="protein sequence ID" value="NLR75631.1"/>
    <property type="molecule type" value="Genomic_DNA"/>
</dbReference>
<comment type="caution">
    <text evidence="2">The sequence shown here is derived from an EMBL/GenBank/DDBJ whole genome shotgun (WGS) entry which is preliminary data.</text>
</comment>
<dbReference type="RefSeq" id="WP_168877284.1">
    <property type="nucleotide sequence ID" value="NZ_JABAIM010000002.1"/>
</dbReference>
<keyword evidence="3" id="KW-1185">Reference proteome</keyword>
<organism evidence="2 3">
    <name type="scientific">Leeia aquatica</name>
    <dbReference type="NCBI Taxonomy" id="2725557"/>
    <lineage>
        <taxon>Bacteria</taxon>
        <taxon>Pseudomonadati</taxon>
        <taxon>Pseudomonadota</taxon>
        <taxon>Betaproteobacteria</taxon>
        <taxon>Neisseriales</taxon>
        <taxon>Leeiaceae</taxon>
        <taxon>Leeia</taxon>
    </lineage>
</organism>
<dbReference type="Pfam" id="PF12680">
    <property type="entry name" value="SnoaL_2"/>
    <property type="match status" value="1"/>
</dbReference>
<evidence type="ECO:0000313" key="3">
    <source>
        <dbReference type="Proteomes" id="UP000587991"/>
    </source>
</evidence>
<protein>
    <submittedName>
        <fullName evidence="2">SnoaL-like domain-containing protein</fullName>
    </submittedName>
</protein>
<name>A0A847S1A3_9NEIS</name>
<accession>A0A847S1A3</accession>
<reference evidence="2 3" key="1">
    <citation type="submission" date="2020-04" db="EMBL/GenBank/DDBJ databases">
        <title>Draft genome of Leeia sp. IMCC25680.</title>
        <authorList>
            <person name="Song J."/>
            <person name="Cho J.-C."/>
        </authorList>
    </citation>
    <scope>NUCLEOTIDE SEQUENCE [LARGE SCALE GENOMIC DNA]</scope>
    <source>
        <strain evidence="2 3">IMCC25680</strain>
    </source>
</reference>
<gene>
    <name evidence="2" type="ORF">HF682_10705</name>
</gene>
<dbReference type="Gene3D" id="3.10.450.50">
    <property type="match status" value="1"/>
</dbReference>
<feature type="domain" description="SnoaL-like" evidence="1">
    <location>
        <begin position="7"/>
        <end position="117"/>
    </location>
</feature>
<dbReference type="SUPFAM" id="SSF54427">
    <property type="entry name" value="NTF2-like"/>
    <property type="match status" value="1"/>
</dbReference>
<dbReference type="InterPro" id="IPR037401">
    <property type="entry name" value="SnoaL-like"/>
</dbReference>
<dbReference type="InterPro" id="IPR032710">
    <property type="entry name" value="NTF2-like_dom_sf"/>
</dbReference>